<dbReference type="Gene3D" id="1.10.8.1310">
    <property type="match status" value="1"/>
</dbReference>
<dbReference type="AlphaFoldDB" id="A0AA38LWT6"/>
<dbReference type="SUPFAM" id="SSF47923">
    <property type="entry name" value="Ypt/Rab-GAP domain of gyp1p"/>
    <property type="match status" value="2"/>
</dbReference>
<keyword evidence="3" id="KW-0812">Transmembrane</keyword>
<dbReference type="InterPro" id="IPR035969">
    <property type="entry name" value="Rab-GAP_TBC_sf"/>
</dbReference>
<evidence type="ECO:0000313" key="5">
    <source>
        <dbReference type="EMBL" id="KAI9636676.1"/>
    </source>
</evidence>
<keyword evidence="3" id="KW-0472">Membrane</keyword>
<organism evidence="5 6">
    <name type="scientific">Dioszegia hungarica</name>
    <dbReference type="NCBI Taxonomy" id="4972"/>
    <lineage>
        <taxon>Eukaryota</taxon>
        <taxon>Fungi</taxon>
        <taxon>Dikarya</taxon>
        <taxon>Basidiomycota</taxon>
        <taxon>Agaricomycotina</taxon>
        <taxon>Tremellomycetes</taxon>
        <taxon>Tremellales</taxon>
        <taxon>Bulleribasidiaceae</taxon>
        <taxon>Dioszegia</taxon>
    </lineage>
</organism>
<feature type="transmembrane region" description="Helical" evidence="3">
    <location>
        <begin position="480"/>
        <end position="500"/>
    </location>
</feature>
<evidence type="ECO:0000256" key="3">
    <source>
        <dbReference type="SAM" id="Phobius"/>
    </source>
</evidence>
<dbReference type="Pfam" id="PF00566">
    <property type="entry name" value="RabGAP-TBC"/>
    <property type="match status" value="2"/>
</dbReference>
<name>A0AA38LWT6_9TREE</name>
<dbReference type="InterPro" id="IPR045913">
    <property type="entry name" value="TBC20/Gyp8-like"/>
</dbReference>
<evidence type="ECO:0000256" key="1">
    <source>
        <dbReference type="ARBA" id="ARBA00022468"/>
    </source>
</evidence>
<dbReference type="InterPro" id="IPR000195">
    <property type="entry name" value="Rab-GAP-TBC_dom"/>
</dbReference>
<dbReference type="GO" id="GO:0005789">
    <property type="term" value="C:endoplasmic reticulum membrane"/>
    <property type="evidence" value="ECO:0007669"/>
    <property type="project" value="TreeGrafter"/>
</dbReference>
<gene>
    <name evidence="5" type="ORF">MKK02DRAFT_45381</name>
</gene>
<dbReference type="PANTHER" id="PTHR20913:SF7">
    <property type="entry name" value="RE60063P"/>
    <property type="match status" value="1"/>
</dbReference>
<sequence>MEEEKTAPSISWIDIREKVVEQALTDGDYEALRRMSALPGGFGGEGIRRRVWPVLLQTDRFCSEATRSSTSDEAVHEDEGQVGLDTNRSFVVYPTGIVPERKKAMQADLYNVIVGVLRRYPTLSYFQGYHDILSVFYLTYISQPAPDPLVRSRTSSRNHSRSTSARPETEREVGAEAEKVEDEGSAASENSEPRDSPEWEILRKCAEVVSVLRVRDAMGSGMEGMMGMLRLLKRILRAADPELSRFSSQISPVPTLPFFALSWILCLFSHDIDTLEPVQRMFDFLLARNPISAIYLAVAILIAKKPQMMVLAAELGPEAADDPSLLHPLFSRLPPLYPDTPDQTTPPSHITTDATNREGDNPNPYRPIPLSELFSLADRLMLEHPWDGPEIRGQEIMGQGSVVMSYEKEMAPRPLETGVGDKAWTLVDALQLVDQEVVKPGAGMMDDEEEDEDEAPVPVRKPGRRVQRRRWLLRLGRNKLGTAVAVGVVVLGVGMAVFGVKAGGPHASWARWWAAIVGKQIAGSGAGGRVGDRVDTAAEAGRYLARCLRGIM</sequence>
<feature type="compositionally biased region" description="Polar residues" evidence="2">
    <location>
        <begin position="341"/>
        <end position="354"/>
    </location>
</feature>
<evidence type="ECO:0000313" key="6">
    <source>
        <dbReference type="Proteomes" id="UP001164286"/>
    </source>
</evidence>
<feature type="domain" description="Rab-GAP TBC" evidence="4">
    <location>
        <begin position="42"/>
        <end position="289"/>
    </location>
</feature>
<dbReference type="GO" id="GO:0006888">
    <property type="term" value="P:endoplasmic reticulum to Golgi vesicle-mediated transport"/>
    <property type="evidence" value="ECO:0007669"/>
    <property type="project" value="TreeGrafter"/>
</dbReference>
<protein>
    <submittedName>
        <fullName evidence="5">Rab-GTPase-TBC domain-containing protein</fullName>
    </submittedName>
</protein>
<keyword evidence="6" id="KW-1185">Reference proteome</keyword>
<dbReference type="SMART" id="SM00164">
    <property type="entry name" value="TBC"/>
    <property type="match status" value="1"/>
</dbReference>
<dbReference type="RefSeq" id="XP_052946453.1">
    <property type="nucleotide sequence ID" value="XM_053093387.1"/>
</dbReference>
<proteinExistence type="predicted"/>
<feature type="compositionally biased region" description="Basic and acidic residues" evidence="2">
    <location>
        <begin position="167"/>
        <end position="178"/>
    </location>
</feature>
<comment type="caution">
    <text evidence="5">The sequence shown here is derived from an EMBL/GenBank/DDBJ whole genome shotgun (WGS) entry which is preliminary data.</text>
</comment>
<reference evidence="5" key="1">
    <citation type="journal article" date="2022" name="G3 (Bethesda)">
        <title>High quality genome of the basidiomycete yeast Dioszegia hungarica PDD-24b-2 isolated from cloud water.</title>
        <authorList>
            <person name="Jarrige D."/>
            <person name="Haridas S."/>
            <person name="Bleykasten-Grosshans C."/>
            <person name="Joly M."/>
            <person name="Nadalig T."/>
            <person name="Sancelme M."/>
            <person name="Vuilleumier S."/>
            <person name="Grigoriev I.V."/>
            <person name="Amato P."/>
            <person name="Bringel F."/>
        </authorList>
    </citation>
    <scope>NUCLEOTIDE SEQUENCE</scope>
    <source>
        <strain evidence="5">PDD-24b-2</strain>
    </source>
</reference>
<keyword evidence="3" id="KW-1133">Transmembrane helix</keyword>
<dbReference type="PANTHER" id="PTHR20913">
    <property type="entry name" value="TBC1 DOMAIN FAMILY MEMBER 20/GTPASE"/>
    <property type="match status" value="1"/>
</dbReference>
<dbReference type="PROSITE" id="PS50086">
    <property type="entry name" value="TBC_RABGAP"/>
    <property type="match status" value="1"/>
</dbReference>
<keyword evidence="1" id="KW-0343">GTPase activation</keyword>
<evidence type="ECO:0000259" key="4">
    <source>
        <dbReference type="PROSITE" id="PS50086"/>
    </source>
</evidence>
<feature type="region of interest" description="Disordered" evidence="2">
    <location>
        <begin position="148"/>
        <end position="197"/>
    </location>
</feature>
<dbReference type="Gene3D" id="1.10.472.80">
    <property type="entry name" value="Ypt/Rab-GAP domain of gyp1p, domain 3"/>
    <property type="match status" value="1"/>
</dbReference>
<feature type="region of interest" description="Disordered" evidence="2">
    <location>
        <begin position="336"/>
        <end position="366"/>
    </location>
</feature>
<accession>A0AA38LWT6</accession>
<dbReference type="Proteomes" id="UP001164286">
    <property type="component" value="Unassembled WGS sequence"/>
</dbReference>
<dbReference type="EMBL" id="JAKWFO010000005">
    <property type="protein sequence ID" value="KAI9636676.1"/>
    <property type="molecule type" value="Genomic_DNA"/>
</dbReference>
<dbReference type="GO" id="GO:0005096">
    <property type="term" value="F:GTPase activator activity"/>
    <property type="evidence" value="ECO:0007669"/>
    <property type="project" value="UniProtKB-KW"/>
</dbReference>
<evidence type="ECO:0000256" key="2">
    <source>
        <dbReference type="SAM" id="MobiDB-lite"/>
    </source>
</evidence>
<dbReference type="GeneID" id="77732592"/>